<keyword evidence="3" id="KW-1185">Reference proteome</keyword>
<evidence type="ECO:0000313" key="2">
    <source>
        <dbReference type="EMBL" id="KRZ00101.1"/>
    </source>
</evidence>
<proteinExistence type="predicted"/>
<dbReference type="AlphaFoldDB" id="A0A0V1GPH3"/>
<gene>
    <name evidence="2" type="ORF">T11_8724</name>
</gene>
<dbReference type="EMBL" id="JYDP01000580">
    <property type="protein sequence ID" value="KRZ00101.1"/>
    <property type="molecule type" value="Genomic_DNA"/>
</dbReference>
<dbReference type="OrthoDB" id="10443835at2759"/>
<dbReference type="Proteomes" id="UP000055024">
    <property type="component" value="Unassembled WGS sequence"/>
</dbReference>
<organism evidence="2 3">
    <name type="scientific">Trichinella zimbabwensis</name>
    <dbReference type="NCBI Taxonomy" id="268475"/>
    <lineage>
        <taxon>Eukaryota</taxon>
        <taxon>Metazoa</taxon>
        <taxon>Ecdysozoa</taxon>
        <taxon>Nematoda</taxon>
        <taxon>Enoplea</taxon>
        <taxon>Dorylaimia</taxon>
        <taxon>Trichinellida</taxon>
        <taxon>Trichinellidae</taxon>
        <taxon>Trichinella</taxon>
    </lineage>
</organism>
<accession>A0A0V1GPH3</accession>
<comment type="caution">
    <text evidence="2">The sequence shown here is derived from an EMBL/GenBank/DDBJ whole genome shotgun (WGS) entry which is preliminary data.</text>
</comment>
<reference evidence="2 3" key="1">
    <citation type="submission" date="2015-01" db="EMBL/GenBank/DDBJ databases">
        <title>Evolution of Trichinella species and genotypes.</title>
        <authorList>
            <person name="Korhonen P.K."/>
            <person name="Edoardo P."/>
            <person name="Giuseppe L.R."/>
            <person name="Gasser R.B."/>
        </authorList>
    </citation>
    <scope>NUCLEOTIDE SEQUENCE [LARGE SCALE GENOMIC DNA]</scope>
    <source>
        <strain evidence="2">ISS1029</strain>
    </source>
</reference>
<evidence type="ECO:0000313" key="3">
    <source>
        <dbReference type="Proteomes" id="UP000055024"/>
    </source>
</evidence>
<evidence type="ECO:0000256" key="1">
    <source>
        <dbReference type="SAM" id="MobiDB-lite"/>
    </source>
</evidence>
<protein>
    <submittedName>
        <fullName evidence="2">Uncharacterized protein</fullName>
    </submittedName>
</protein>
<sequence length="167" mass="18824">LPPEAKAQWRKGDVTTIATRWRCSLQVRLRNQHRAMANGLERTQRRRISRPHPAGRYSEEGTPEMQDSGVGNSRSTRATSGDMTTRILEASDLRTVNTMASAAKVRSKKLAANKDRLNRLLAELEELCVGSADVYEIEEQISMPEEIYRASDALQAELELDLEGEER</sequence>
<feature type="non-terminal residue" evidence="2">
    <location>
        <position position="1"/>
    </location>
</feature>
<name>A0A0V1GPH3_9BILA</name>
<feature type="compositionally biased region" description="Polar residues" evidence="1">
    <location>
        <begin position="69"/>
        <end position="83"/>
    </location>
</feature>
<feature type="region of interest" description="Disordered" evidence="1">
    <location>
        <begin position="35"/>
        <end position="84"/>
    </location>
</feature>